<dbReference type="EMBL" id="QVQT01000004">
    <property type="protein sequence ID" value="RFU16183.1"/>
    <property type="molecule type" value="Genomic_DNA"/>
</dbReference>
<dbReference type="RefSeq" id="WP_117300278.1">
    <property type="nucleotide sequence ID" value="NZ_QVQT02000004.1"/>
</dbReference>
<protein>
    <recommendedName>
        <fullName evidence="3">Lysine-specific metallo-endopeptidase domain-containing protein</fullName>
    </recommendedName>
</protein>
<dbReference type="GO" id="GO:0008237">
    <property type="term" value="F:metallopeptidase activity"/>
    <property type="evidence" value="ECO:0007669"/>
    <property type="project" value="InterPro"/>
</dbReference>
<comment type="caution">
    <text evidence="1">The sequence shown here is derived from an EMBL/GenBank/DDBJ whole genome shotgun (WGS) entry which is preliminary data.</text>
</comment>
<organism evidence="1 2">
    <name type="scientific">Paracidobacterium acidisoli</name>
    <dbReference type="NCBI Taxonomy" id="2303751"/>
    <lineage>
        <taxon>Bacteria</taxon>
        <taxon>Pseudomonadati</taxon>
        <taxon>Acidobacteriota</taxon>
        <taxon>Terriglobia</taxon>
        <taxon>Terriglobales</taxon>
        <taxon>Acidobacteriaceae</taxon>
        <taxon>Paracidobacterium</taxon>
    </lineage>
</organism>
<evidence type="ECO:0000313" key="1">
    <source>
        <dbReference type="EMBL" id="RFU16183.1"/>
    </source>
</evidence>
<name>A0A372INL5_9BACT</name>
<dbReference type="Proteomes" id="UP000264702">
    <property type="component" value="Unassembled WGS sequence"/>
</dbReference>
<evidence type="ECO:0000313" key="2">
    <source>
        <dbReference type="Proteomes" id="UP000264702"/>
    </source>
</evidence>
<dbReference type="InterPro" id="IPR024079">
    <property type="entry name" value="MetalloPept_cat_dom_sf"/>
</dbReference>
<gene>
    <name evidence="1" type="ORF">D0Y96_12275</name>
</gene>
<reference evidence="1 2" key="1">
    <citation type="submission" date="2018-08" db="EMBL/GenBank/DDBJ databases">
        <title>Acidipila sp. 4G-K13, an acidobacterium isolated from forest soil.</title>
        <authorList>
            <person name="Gao Z.-H."/>
            <person name="Qiu L.-H."/>
        </authorList>
    </citation>
    <scope>NUCLEOTIDE SEQUENCE [LARGE SCALE GENOMIC DNA]</scope>
    <source>
        <strain evidence="1 2">4G-K13</strain>
    </source>
</reference>
<accession>A0A372INL5</accession>
<dbReference type="AlphaFoldDB" id="A0A372INL5"/>
<proteinExistence type="predicted"/>
<sequence length="257" mass="28817">MGGAVQNYFHTKTQHLKGASQRQRLQTGGGANVGWVVTRPGAQLAANDHAAAQWVLDETYQILPILIQRLNLWQNQNPVPPDVERLVHVYFKIADNLTNVELRAVLNQIGQRYMQIWAGIQADQELQIVDTSLRGTVSGYINPHFFEDANQPMKGRIHLNFQRMAVNDADTFRFFIHEASHKFARTADHNGGCYFIGTALFEAWEAHRAVIPAHPVPWGPSTAALTAQQAITHADSYGCFAENFRVLRAARPNAPWV</sequence>
<evidence type="ECO:0008006" key="3">
    <source>
        <dbReference type="Google" id="ProtNLM"/>
    </source>
</evidence>
<keyword evidence="2" id="KW-1185">Reference proteome</keyword>
<dbReference type="Gene3D" id="3.40.390.10">
    <property type="entry name" value="Collagenase (Catalytic Domain)"/>
    <property type="match status" value="1"/>
</dbReference>